<keyword evidence="2" id="KW-1185">Reference proteome</keyword>
<gene>
    <name evidence="1" type="ORF">PG994_006495</name>
</gene>
<protein>
    <submittedName>
        <fullName evidence="1">Uncharacterized protein</fullName>
    </submittedName>
</protein>
<dbReference type="Proteomes" id="UP001480595">
    <property type="component" value="Unassembled WGS sequence"/>
</dbReference>
<organism evidence="1 2">
    <name type="scientific">Apiospora phragmitis</name>
    <dbReference type="NCBI Taxonomy" id="2905665"/>
    <lineage>
        <taxon>Eukaryota</taxon>
        <taxon>Fungi</taxon>
        <taxon>Dikarya</taxon>
        <taxon>Ascomycota</taxon>
        <taxon>Pezizomycotina</taxon>
        <taxon>Sordariomycetes</taxon>
        <taxon>Xylariomycetidae</taxon>
        <taxon>Amphisphaeriales</taxon>
        <taxon>Apiosporaceae</taxon>
        <taxon>Apiospora</taxon>
    </lineage>
</organism>
<dbReference type="GeneID" id="92090967"/>
<evidence type="ECO:0000313" key="2">
    <source>
        <dbReference type="Proteomes" id="UP001480595"/>
    </source>
</evidence>
<name>A0ABR1VF76_9PEZI</name>
<comment type="caution">
    <text evidence="1">The sequence shown here is derived from an EMBL/GenBank/DDBJ whole genome shotgun (WGS) entry which is preliminary data.</text>
</comment>
<accession>A0ABR1VF76</accession>
<sequence>MGVGMIDPLSLRVLDLPVRWAPETLSMTMGRSSQMSFEKPVAFAVFGNGIIDLSDFSRKMSHSPLVALVLFAIGKANT</sequence>
<reference evidence="1 2" key="1">
    <citation type="submission" date="2023-01" db="EMBL/GenBank/DDBJ databases">
        <title>Analysis of 21 Apiospora genomes using comparative genomics revels a genus with tremendous synthesis potential of carbohydrate active enzymes and secondary metabolites.</title>
        <authorList>
            <person name="Sorensen T."/>
        </authorList>
    </citation>
    <scope>NUCLEOTIDE SEQUENCE [LARGE SCALE GENOMIC DNA]</scope>
    <source>
        <strain evidence="1 2">CBS 135458</strain>
    </source>
</reference>
<dbReference type="RefSeq" id="XP_066717173.1">
    <property type="nucleotide sequence ID" value="XM_066857904.1"/>
</dbReference>
<dbReference type="EMBL" id="JAQQWL010000006">
    <property type="protein sequence ID" value="KAK8069879.1"/>
    <property type="molecule type" value="Genomic_DNA"/>
</dbReference>
<evidence type="ECO:0000313" key="1">
    <source>
        <dbReference type="EMBL" id="KAK8069879.1"/>
    </source>
</evidence>
<proteinExistence type="predicted"/>